<dbReference type="GO" id="GO:0016747">
    <property type="term" value="F:acyltransferase activity, transferring groups other than amino-acyl groups"/>
    <property type="evidence" value="ECO:0007669"/>
    <property type="project" value="InterPro"/>
</dbReference>
<keyword evidence="6" id="KW-1185">Reference proteome</keyword>
<gene>
    <name evidence="5" type="ORF">BKA08_003857</name>
</gene>
<keyword evidence="1 5" id="KW-0808">Transferase</keyword>
<keyword evidence="2" id="KW-0012">Acyltransferase</keyword>
<dbReference type="InterPro" id="IPR016181">
    <property type="entry name" value="Acyl_CoA_acyltransferase"/>
</dbReference>
<name>A0A7Y9JU93_9ACTN</name>
<dbReference type="SUPFAM" id="SSF55729">
    <property type="entry name" value="Acyl-CoA N-acyltransferases (Nat)"/>
    <property type="match status" value="1"/>
</dbReference>
<dbReference type="AlphaFoldDB" id="A0A7Y9JU93"/>
<feature type="compositionally biased region" description="Low complexity" evidence="3">
    <location>
        <begin position="45"/>
        <end position="55"/>
    </location>
</feature>
<feature type="region of interest" description="Disordered" evidence="3">
    <location>
        <begin position="41"/>
        <end position="61"/>
    </location>
</feature>
<dbReference type="RefSeq" id="WP_218876397.1">
    <property type="nucleotide sequence ID" value="NZ_CP059163.1"/>
</dbReference>
<dbReference type="PROSITE" id="PS51186">
    <property type="entry name" value="GNAT"/>
    <property type="match status" value="1"/>
</dbReference>
<dbReference type="Proteomes" id="UP000516957">
    <property type="component" value="Unassembled WGS sequence"/>
</dbReference>
<accession>A0A7Y9JU93</accession>
<reference evidence="5 6" key="1">
    <citation type="submission" date="2020-07" db="EMBL/GenBank/DDBJ databases">
        <title>Sequencing the genomes of 1000 actinobacteria strains.</title>
        <authorList>
            <person name="Klenk H.-P."/>
        </authorList>
    </citation>
    <scope>NUCLEOTIDE SEQUENCE [LARGE SCALE GENOMIC DNA]</scope>
    <source>
        <strain evidence="5 6">DSM 18965</strain>
    </source>
</reference>
<dbReference type="EMBL" id="JACCBE010000001">
    <property type="protein sequence ID" value="NYD59619.1"/>
    <property type="molecule type" value="Genomic_DNA"/>
</dbReference>
<protein>
    <submittedName>
        <fullName evidence="5">GNAT superfamily N-acetyltransferase</fullName>
    </submittedName>
</protein>
<dbReference type="Pfam" id="PF00583">
    <property type="entry name" value="Acetyltransf_1"/>
    <property type="match status" value="1"/>
</dbReference>
<evidence type="ECO:0000256" key="3">
    <source>
        <dbReference type="SAM" id="MobiDB-lite"/>
    </source>
</evidence>
<comment type="caution">
    <text evidence="5">The sequence shown here is derived from an EMBL/GenBank/DDBJ whole genome shotgun (WGS) entry which is preliminary data.</text>
</comment>
<evidence type="ECO:0000256" key="1">
    <source>
        <dbReference type="ARBA" id="ARBA00022679"/>
    </source>
</evidence>
<feature type="domain" description="N-acetyltransferase" evidence="4">
    <location>
        <begin position="23"/>
        <end position="181"/>
    </location>
</feature>
<feature type="region of interest" description="Disordered" evidence="3">
    <location>
        <begin position="1"/>
        <end position="27"/>
    </location>
</feature>
<dbReference type="InterPro" id="IPR050832">
    <property type="entry name" value="Bact_Acetyltransf"/>
</dbReference>
<evidence type="ECO:0000313" key="5">
    <source>
        <dbReference type="EMBL" id="NYD59619.1"/>
    </source>
</evidence>
<dbReference type="InterPro" id="IPR000182">
    <property type="entry name" value="GNAT_dom"/>
</dbReference>
<dbReference type="PANTHER" id="PTHR43877">
    <property type="entry name" value="AMINOALKYLPHOSPHONATE N-ACETYLTRANSFERASE-RELATED-RELATED"/>
    <property type="match status" value="1"/>
</dbReference>
<sequence>MARGSPQRRDLRGAPRRASHHLITVRAARPSDLRHLAGVEEEADGAAASPAPSGGERADQPGHLLVASSAGEVVGFAHVVLLPDGHGVRAHLEQLSVLPQHGRRGTGARLVAAAAEEARWSGFDRLSLCTYRDVAWNAPFYARLGFEVVEPTGVLAELRERERALGLDEAGERVVMELALGRR</sequence>
<evidence type="ECO:0000313" key="6">
    <source>
        <dbReference type="Proteomes" id="UP000516957"/>
    </source>
</evidence>
<proteinExistence type="predicted"/>
<dbReference type="CDD" id="cd04301">
    <property type="entry name" value="NAT_SF"/>
    <property type="match status" value="1"/>
</dbReference>
<evidence type="ECO:0000259" key="4">
    <source>
        <dbReference type="PROSITE" id="PS51186"/>
    </source>
</evidence>
<organism evidence="5 6">
    <name type="scientific">Nocardioides marinisabuli</name>
    <dbReference type="NCBI Taxonomy" id="419476"/>
    <lineage>
        <taxon>Bacteria</taxon>
        <taxon>Bacillati</taxon>
        <taxon>Actinomycetota</taxon>
        <taxon>Actinomycetes</taxon>
        <taxon>Propionibacteriales</taxon>
        <taxon>Nocardioidaceae</taxon>
        <taxon>Nocardioides</taxon>
    </lineage>
</organism>
<evidence type="ECO:0000256" key="2">
    <source>
        <dbReference type="ARBA" id="ARBA00023315"/>
    </source>
</evidence>
<dbReference type="PANTHER" id="PTHR43877:SF1">
    <property type="entry name" value="ACETYLTRANSFERASE"/>
    <property type="match status" value="1"/>
</dbReference>
<dbReference type="Gene3D" id="3.40.630.30">
    <property type="match status" value="1"/>
</dbReference>